<dbReference type="Proteomes" id="UP000015105">
    <property type="component" value="Chromosome 3D"/>
</dbReference>
<name>A0A453DV80_AEGTS</name>
<organism evidence="2 3">
    <name type="scientific">Aegilops tauschii subsp. strangulata</name>
    <name type="common">Goatgrass</name>
    <dbReference type="NCBI Taxonomy" id="200361"/>
    <lineage>
        <taxon>Eukaryota</taxon>
        <taxon>Viridiplantae</taxon>
        <taxon>Streptophyta</taxon>
        <taxon>Embryophyta</taxon>
        <taxon>Tracheophyta</taxon>
        <taxon>Spermatophyta</taxon>
        <taxon>Magnoliopsida</taxon>
        <taxon>Liliopsida</taxon>
        <taxon>Poales</taxon>
        <taxon>Poaceae</taxon>
        <taxon>BOP clade</taxon>
        <taxon>Pooideae</taxon>
        <taxon>Triticodae</taxon>
        <taxon>Triticeae</taxon>
        <taxon>Triticinae</taxon>
        <taxon>Aegilops</taxon>
    </lineage>
</organism>
<proteinExistence type="predicted"/>
<feature type="compositionally biased region" description="Low complexity" evidence="1">
    <location>
        <begin position="120"/>
        <end position="156"/>
    </location>
</feature>
<reference evidence="2" key="4">
    <citation type="submission" date="2019-03" db="UniProtKB">
        <authorList>
            <consortium name="EnsemblPlants"/>
        </authorList>
    </citation>
    <scope>IDENTIFICATION</scope>
</reference>
<keyword evidence="3" id="KW-1185">Reference proteome</keyword>
<sequence length="263" mass="27757">MATAYAPPMASQVMKSGLVCSKPRGLSGASLTRRPRFVVKAVKSDKVSCNCMQERAKIKRFTTLFLCSNLQVFLYLIHILVSNRGRTRWSSPSTATHSSAAWRRPSRPAPSSRGTSPTFPRTAPPSARSSVASRSASPTATSSSAPSRSPARSATRQFTARREPSAPSASSPSSASASPCTASPPSTRARPPPRPPSRSPAARRRPTSCRPPKAGPSSPEASSSAASPAPSGPTSSSTCSTSHTSSSRLFIIGMHVRWVHNCR</sequence>
<dbReference type="EnsemblPlants" id="AET3Gv20112600.2">
    <property type="protein sequence ID" value="AET3Gv20112600.2"/>
    <property type="gene ID" value="AET3Gv20112600"/>
</dbReference>
<dbReference type="AlphaFoldDB" id="A0A453DV80"/>
<evidence type="ECO:0000256" key="1">
    <source>
        <dbReference type="SAM" id="MobiDB-lite"/>
    </source>
</evidence>
<protein>
    <submittedName>
        <fullName evidence="2">Uncharacterized protein</fullName>
    </submittedName>
</protein>
<feature type="compositionally biased region" description="Low complexity" evidence="1">
    <location>
        <begin position="165"/>
        <end position="189"/>
    </location>
</feature>
<accession>A0A453DV80</accession>
<feature type="compositionally biased region" description="Low complexity" evidence="1">
    <location>
        <begin position="208"/>
        <end position="245"/>
    </location>
</feature>
<dbReference type="STRING" id="200361.A0A453DV80"/>
<reference evidence="2" key="3">
    <citation type="journal article" date="2017" name="Nature">
        <title>Genome sequence of the progenitor of the wheat D genome Aegilops tauschii.</title>
        <authorList>
            <person name="Luo M.C."/>
            <person name="Gu Y.Q."/>
            <person name="Puiu D."/>
            <person name="Wang H."/>
            <person name="Twardziok S.O."/>
            <person name="Deal K.R."/>
            <person name="Huo N."/>
            <person name="Zhu T."/>
            <person name="Wang L."/>
            <person name="Wang Y."/>
            <person name="McGuire P.E."/>
            <person name="Liu S."/>
            <person name="Long H."/>
            <person name="Ramasamy R.K."/>
            <person name="Rodriguez J.C."/>
            <person name="Van S.L."/>
            <person name="Yuan L."/>
            <person name="Wang Z."/>
            <person name="Xia Z."/>
            <person name="Xiao L."/>
            <person name="Anderson O.D."/>
            <person name="Ouyang S."/>
            <person name="Liang Y."/>
            <person name="Zimin A.V."/>
            <person name="Pertea G."/>
            <person name="Qi P."/>
            <person name="Bennetzen J.L."/>
            <person name="Dai X."/>
            <person name="Dawson M.W."/>
            <person name="Muller H.G."/>
            <person name="Kugler K."/>
            <person name="Rivarola-Duarte L."/>
            <person name="Spannagl M."/>
            <person name="Mayer K.F.X."/>
            <person name="Lu F.H."/>
            <person name="Bevan M.W."/>
            <person name="Leroy P."/>
            <person name="Li P."/>
            <person name="You F.M."/>
            <person name="Sun Q."/>
            <person name="Liu Z."/>
            <person name="Lyons E."/>
            <person name="Wicker T."/>
            <person name="Salzberg S.L."/>
            <person name="Devos K.M."/>
            <person name="Dvorak J."/>
        </authorList>
    </citation>
    <scope>NUCLEOTIDE SEQUENCE [LARGE SCALE GENOMIC DNA]</scope>
    <source>
        <strain evidence="2">cv. AL8/78</strain>
    </source>
</reference>
<reference evidence="3" key="2">
    <citation type="journal article" date="2017" name="Nat. Plants">
        <title>The Aegilops tauschii genome reveals multiple impacts of transposons.</title>
        <authorList>
            <person name="Zhao G."/>
            <person name="Zou C."/>
            <person name="Li K."/>
            <person name="Wang K."/>
            <person name="Li T."/>
            <person name="Gao L."/>
            <person name="Zhang X."/>
            <person name="Wang H."/>
            <person name="Yang Z."/>
            <person name="Liu X."/>
            <person name="Jiang W."/>
            <person name="Mao L."/>
            <person name="Kong X."/>
            <person name="Jiao Y."/>
            <person name="Jia J."/>
        </authorList>
    </citation>
    <scope>NUCLEOTIDE SEQUENCE [LARGE SCALE GENOMIC DNA]</scope>
    <source>
        <strain evidence="3">cv. AL8/78</strain>
    </source>
</reference>
<evidence type="ECO:0000313" key="3">
    <source>
        <dbReference type="Proteomes" id="UP000015105"/>
    </source>
</evidence>
<reference evidence="3" key="1">
    <citation type="journal article" date="2014" name="Science">
        <title>Ancient hybridizations among the ancestral genomes of bread wheat.</title>
        <authorList>
            <consortium name="International Wheat Genome Sequencing Consortium,"/>
            <person name="Marcussen T."/>
            <person name="Sandve S.R."/>
            <person name="Heier L."/>
            <person name="Spannagl M."/>
            <person name="Pfeifer M."/>
            <person name="Jakobsen K.S."/>
            <person name="Wulff B.B."/>
            <person name="Steuernagel B."/>
            <person name="Mayer K.F."/>
            <person name="Olsen O.A."/>
        </authorList>
    </citation>
    <scope>NUCLEOTIDE SEQUENCE [LARGE SCALE GENOMIC DNA]</scope>
    <source>
        <strain evidence="3">cv. AL8/78</strain>
    </source>
</reference>
<evidence type="ECO:0000313" key="2">
    <source>
        <dbReference type="EnsemblPlants" id="AET3Gv20112600.2"/>
    </source>
</evidence>
<feature type="region of interest" description="Disordered" evidence="1">
    <location>
        <begin position="86"/>
        <end position="245"/>
    </location>
</feature>
<feature type="compositionally biased region" description="Low complexity" evidence="1">
    <location>
        <begin position="90"/>
        <end position="113"/>
    </location>
</feature>
<dbReference type="Gramene" id="AET3Gv20112600.2">
    <property type="protein sequence ID" value="AET3Gv20112600.2"/>
    <property type="gene ID" value="AET3Gv20112600"/>
</dbReference>
<reference evidence="2" key="5">
    <citation type="journal article" date="2021" name="G3 (Bethesda)">
        <title>Aegilops tauschii genome assembly Aet v5.0 features greater sequence contiguity and improved annotation.</title>
        <authorList>
            <person name="Wang L."/>
            <person name="Zhu T."/>
            <person name="Rodriguez J.C."/>
            <person name="Deal K.R."/>
            <person name="Dubcovsky J."/>
            <person name="McGuire P.E."/>
            <person name="Lux T."/>
            <person name="Spannagl M."/>
            <person name="Mayer K.F.X."/>
            <person name="Baldrich P."/>
            <person name="Meyers B.C."/>
            <person name="Huo N."/>
            <person name="Gu Y.Q."/>
            <person name="Zhou H."/>
            <person name="Devos K.M."/>
            <person name="Bennetzen J.L."/>
            <person name="Unver T."/>
            <person name="Budak H."/>
            <person name="Gulick P.J."/>
            <person name="Galiba G."/>
            <person name="Kalapos B."/>
            <person name="Nelson D.R."/>
            <person name="Li P."/>
            <person name="You F.M."/>
            <person name="Luo M.C."/>
            <person name="Dvorak J."/>
        </authorList>
    </citation>
    <scope>NUCLEOTIDE SEQUENCE [LARGE SCALE GENOMIC DNA]</scope>
    <source>
        <strain evidence="2">cv. AL8/78</strain>
    </source>
</reference>